<dbReference type="EMBL" id="CAMXCT030005768">
    <property type="protein sequence ID" value="CAL4800523.1"/>
    <property type="molecule type" value="Genomic_DNA"/>
</dbReference>
<keyword evidence="1" id="KW-0808">Transferase</keyword>
<dbReference type="PROSITE" id="PS51186">
    <property type="entry name" value="GNAT"/>
    <property type="match status" value="1"/>
</dbReference>
<dbReference type="GO" id="GO:0031415">
    <property type="term" value="C:NatA complex"/>
    <property type="evidence" value="ECO:0007669"/>
    <property type="project" value="TreeGrafter"/>
</dbReference>
<evidence type="ECO:0000256" key="1">
    <source>
        <dbReference type="ARBA" id="ARBA00022679"/>
    </source>
</evidence>
<evidence type="ECO:0000313" key="4">
    <source>
        <dbReference type="EMBL" id="CAI4013211.1"/>
    </source>
</evidence>
<dbReference type="InterPro" id="IPR051556">
    <property type="entry name" value="N-term/lysine_N-AcTrnsfr"/>
</dbReference>
<dbReference type="EMBL" id="CAMXCT020005768">
    <property type="protein sequence ID" value="CAL1166586.1"/>
    <property type="molecule type" value="Genomic_DNA"/>
</dbReference>
<dbReference type="PANTHER" id="PTHR42919">
    <property type="entry name" value="N-ALPHA-ACETYLTRANSFERASE"/>
    <property type="match status" value="1"/>
</dbReference>
<evidence type="ECO:0000313" key="5">
    <source>
        <dbReference type="EMBL" id="CAL1166586.1"/>
    </source>
</evidence>
<name>A0A9P1GGJ4_9DINO</name>
<reference evidence="5" key="2">
    <citation type="submission" date="2024-04" db="EMBL/GenBank/DDBJ databases">
        <authorList>
            <person name="Chen Y."/>
            <person name="Shah S."/>
            <person name="Dougan E. K."/>
            <person name="Thang M."/>
            <person name="Chan C."/>
        </authorList>
    </citation>
    <scope>NUCLEOTIDE SEQUENCE [LARGE SCALE GENOMIC DNA]</scope>
</reference>
<keyword evidence="6" id="KW-1185">Reference proteome</keyword>
<dbReference type="GO" id="GO:0007064">
    <property type="term" value="P:mitotic sister chromatid cohesion"/>
    <property type="evidence" value="ECO:0007669"/>
    <property type="project" value="TreeGrafter"/>
</dbReference>
<feature type="non-terminal residue" evidence="4">
    <location>
        <position position="1"/>
    </location>
</feature>
<feature type="non-terminal residue" evidence="4">
    <location>
        <position position="129"/>
    </location>
</feature>
<dbReference type="EMBL" id="CAMXCT010005768">
    <property type="protein sequence ID" value="CAI4013211.1"/>
    <property type="molecule type" value="Genomic_DNA"/>
</dbReference>
<dbReference type="SUPFAM" id="SSF55729">
    <property type="entry name" value="Acyl-CoA N-acyltransferases (Nat)"/>
    <property type="match status" value="1"/>
</dbReference>
<dbReference type="InterPro" id="IPR016181">
    <property type="entry name" value="Acyl_CoA_acyltransferase"/>
</dbReference>
<protein>
    <recommendedName>
        <fullName evidence="3">N-acetyltransferase domain-containing protein</fullName>
    </recommendedName>
</protein>
<dbReference type="PANTHER" id="PTHR42919:SF8">
    <property type="entry name" value="N-ALPHA-ACETYLTRANSFERASE 50"/>
    <property type="match status" value="1"/>
</dbReference>
<proteinExistence type="predicted"/>
<comment type="caution">
    <text evidence="4">The sequence shown here is derived from an EMBL/GenBank/DDBJ whole genome shotgun (WGS) entry which is preliminary data.</text>
</comment>
<accession>A0A9P1GGJ4</accession>
<sequence>ISLVSLRAEMLPHIKRLHKARLPVSYSDQYFNEALQSSWSRAAMYEGTIAGALICKEMDGGLRVQSLVAAVPRRGIGSKLLRNLCHEAEKSGIQKLSLHVHVRNEAAIALYKMLGFRTERRKPNYYFRS</sequence>
<gene>
    <name evidence="4" type="ORF">C1SCF055_LOCUS38201</name>
</gene>
<dbReference type="Gene3D" id="3.40.630.30">
    <property type="match status" value="1"/>
</dbReference>
<reference evidence="4" key="1">
    <citation type="submission" date="2022-10" db="EMBL/GenBank/DDBJ databases">
        <authorList>
            <person name="Chen Y."/>
            <person name="Dougan E. K."/>
            <person name="Chan C."/>
            <person name="Rhodes N."/>
            <person name="Thang M."/>
        </authorList>
    </citation>
    <scope>NUCLEOTIDE SEQUENCE</scope>
</reference>
<dbReference type="InterPro" id="IPR000182">
    <property type="entry name" value="GNAT_dom"/>
</dbReference>
<dbReference type="Proteomes" id="UP001152797">
    <property type="component" value="Unassembled WGS sequence"/>
</dbReference>
<dbReference type="CDD" id="cd04301">
    <property type="entry name" value="NAT_SF"/>
    <property type="match status" value="1"/>
</dbReference>
<feature type="domain" description="N-acetyltransferase" evidence="3">
    <location>
        <begin position="1"/>
        <end position="129"/>
    </location>
</feature>
<dbReference type="GO" id="GO:0016747">
    <property type="term" value="F:acyltransferase activity, transferring groups other than amino-acyl groups"/>
    <property type="evidence" value="ECO:0007669"/>
    <property type="project" value="InterPro"/>
</dbReference>
<organism evidence="4">
    <name type="scientific">Cladocopium goreaui</name>
    <dbReference type="NCBI Taxonomy" id="2562237"/>
    <lineage>
        <taxon>Eukaryota</taxon>
        <taxon>Sar</taxon>
        <taxon>Alveolata</taxon>
        <taxon>Dinophyceae</taxon>
        <taxon>Suessiales</taxon>
        <taxon>Symbiodiniaceae</taxon>
        <taxon>Cladocopium</taxon>
    </lineage>
</organism>
<dbReference type="OrthoDB" id="630895at2759"/>
<dbReference type="AlphaFoldDB" id="A0A9P1GGJ4"/>
<dbReference type="Pfam" id="PF00583">
    <property type="entry name" value="Acetyltransf_1"/>
    <property type="match status" value="1"/>
</dbReference>
<evidence type="ECO:0000313" key="6">
    <source>
        <dbReference type="Proteomes" id="UP001152797"/>
    </source>
</evidence>
<evidence type="ECO:0000256" key="2">
    <source>
        <dbReference type="ARBA" id="ARBA00023315"/>
    </source>
</evidence>
<keyword evidence="2" id="KW-0012">Acyltransferase</keyword>
<evidence type="ECO:0000259" key="3">
    <source>
        <dbReference type="PROSITE" id="PS51186"/>
    </source>
</evidence>